<evidence type="ECO:0000256" key="1">
    <source>
        <dbReference type="ARBA" id="ARBA00004141"/>
    </source>
</evidence>
<dbReference type="InterPro" id="IPR038330">
    <property type="entry name" value="TspO/MBR-related_sf"/>
</dbReference>
<dbReference type="PANTHER" id="PTHR10057">
    <property type="entry name" value="PERIPHERAL-TYPE BENZODIAZEPINE RECEPTOR"/>
    <property type="match status" value="1"/>
</dbReference>
<reference evidence="7 8" key="1">
    <citation type="submission" date="2019-01" db="EMBL/GenBank/DDBJ databases">
        <title>Sphingomonas mucosissima sp. nov. and Sphingomonas desiccabilis sp. nov., from biological soil crusts in the Colorado Plateau, USA.</title>
        <authorList>
            <person name="Zhu D."/>
        </authorList>
    </citation>
    <scope>NUCLEOTIDE SEQUENCE [LARGE SCALE GENOMIC DNA]</scope>
    <source>
        <strain evidence="7 8">CP1D</strain>
    </source>
</reference>
<keyword evidence="4 6" id="KW-1133">Transmembrane helix</keyword>
<dbReference type="InterPro" id="IPR004307">
    <property type="entry name" value="TspO_MBR"/>
</dbReference>
<comment type="caution">
    <text evidence="7">The sequence shown here is derived from an EMBL/GenBank/DDBJ whole genome shotgun (WGS) entry which is preliminary data.</text>
</comment>
<dbReference type="GO" id="GO:0033013">
    <property type="term" value="P:tetrapyrrole metabolic process"/>
    <property type="evidence" value="ECO:0007669"/>
    <property type="project" value="UniProtKB-ARBA"/>
</dbReference>
<evidence type="ECO:0000313" key="8">
    <source>
        <dbReference type="Proteomes" id="UP000292347"/>
    </source>
</evidence>
<dbReference type="GO" id="GO:0016020">
    <property type="term" value="C:membrane"/>
    <property type="evidence" value="ECO:0007669"/>
    <property type="project" value="UniProtKB-SubCell"/>
</dbReference>
<dbReference type="Pfam" id="PF03073">
    <property type="entry name" value="TspO_MBR"/>
    <property type="match status" value="1"/>
</dbReference>
<dbReference type="AlphaFoldDB" id="A0A4Q2J0F8"/>
<feature type="transmembrane region" description="Helical" evidence="6">
    <location>
        <begin position="97"/>
        <end position="115"/>
    </location>
</feature>
<dbReference type="CDD" id="cd15904">
    <property type="entry name" value="TSPO_MBR"/>
    <property type="match status" value="1"/>
</dbReference>
<protein>
    <submittedName>
        <fullName evidence="7">Tryptophan-rich sensory protein</fullName>
    </submittedName>
</protein>
<feature type="transmembrane region" description="Helical" evidence="6">
    <location>
        <begin position="64"/>
        <end position="85"/>
    </location>
</feature>
<keyword evidence="5 6" id="KW-0472">Membrane</keyword>
<dbReference type="PIRSF" id="PIRSF005859">
    <property type="entry name" value="PBR"/>
    <property type="match status" value="1"/>
</dbReference>
<feature type="transmembrane region" description="Helical" evidence="6">
    <location>
        <begin position="20"/>
        <end position="44"/>
    </location>
</feature>
<evidence type="ECO:0000256" key="4">
    <source>
        <dbReference type="ARBA" id="ARBA00022989"/>
    </source>
</evidence>
<dbReference type="PANTHER" id="PTHR10057:SF0">
    <property type="entry name" value="TRANSLOCATOR PROTEIN"/>
    <property type="match status" value="1"/>
</dbReference>
<proteinExistence type="inferred from homology"/>
<sequence>MNRIERVNEIASRAQLRAGFLRWAIVTVPLVLLLGLAAGSLVPAGSKNGWYAALAKPWFTPPDWAFPAAWTLIYVLLGVALAMVLDARGARGRGIAVSVFVVQLVLNLAWMPLFFGAHRVSAALALILALLVLVVLTAWLFARIRRRAALLFVPYLAWLVLATALTWEIDRRNPGAETLVPATSSAQMAI</sequence>
<evidence type="ECO:0000256" key="3">
    <source>
        <dbReference type="ARBA" id="ARBA00022692"/>
    </source>
</evidence>
<evidence type="ECO:0000256" key="5">
    <source>
        <dbReference type="ARBA" id="ARBA00023136"/>
    </source>
</evidence>
<dbReference type="Gene3D" id="1.20.1260.100">
    <property type="entry name" value="TspO/MBR protein"/>
    <property type="match status" value="1"/>
</dbReference>
<dbReference type="EMBL" id="SDPT01000001">
    <property type="protein sequence ID" value="RXZ35140.1"/>
    <property type="molecule type" value="Genomic_DNA"/>
</dbReference>
<dbReference type="Proteomes" id="UP000292347">
    <property type="component" value="Unassembled WGS sequence"/>
</dbReference>
<keyword evidence="3 6" id="KW-0812">Transmembrane</keyword>
<dbReference type="OrthoDB" id="9795496at2"/>
<gene>
    <name evidence="7" type="ORF">EO081_05750</name>
</gene>
<feature type="transmembrane region" description="Helical" evidence="6">
    <location>
        <begin position="148"/>
        <end position="167"/>
    </location>
</feature>
<dbReference type="FunFam" id="1.20.1260.100:FF:000001">
    <property type="entry name" value="translocator protein 2"/>
    <property type="match status" value="1"/>
</dbReference>
<feature type="transmembrane region" description="Helical" evidence="6">
    <location>
        <begin position="121"/>
        <end position="141"/>
    </location>
</feature>
<evidence type="ECO:0000256" key="6">
    <source>
        <dbReference type="SAM" id="Phobius"/>
    </source>
</evidence>
<organism evidence="7 8">
    <name type="scientific">Sphingomonas desiccabilis</name>
    <dbReference type="NCBI Taxonomy" id="429134"/>
    <lineage>
        <taxon>Bacteria</taxon>
        <taxon>Pseudomonadati</taxon>
        <taxon>Pseudomonadota</taxon>
        <taxon>Alphaproteobacteria</taxon>
        <taxon>Sphingomonadales</taxon>
        <taxon>Sphingomonadaceae</taxon>
        <taxon>Sphingomonas</taxon>
    </lineage>
</organism>
<evidence type="ECO:0000256" key="2">
    <source>
        <dbReference type="ARBA" id="ARBA00007524"/>
    </source>
</evidence>
<evidence type="ECO:0000313" key="7">
    <source>
        <dbReference type="EMBL" id="RXZ35140.1"/>
    </source>
</evidence>
<comment type="similarity">
    <text evidence="2">Belongs to the TspO/BZRP family.</text>
</comment>
<keyword evidence="8" id="KW-1185">Reference proteome</keyword>
<comment type="subcellular location">
    <subcellularLocation>
        <location evidence="1">Membrane</location>
        <topology evidence="1">Multi-pass membrane protein</topology>
    </subcellularLocation>
</comment>
<accession>A0A4Q2J0F8</accession>
<name>A0A4Q2J0F8_9SPHN</name>